<dbReference type="AlphaFoldDB" id="L7LQJ8"/>
<organism evidence="1 2">
    <name type="scientific">Gordonia sihwensis NBRC 108236</name>
    <dbReference type="NCBI Taxonomy" id="1223544"/>
    <lineage>
        <taxon>Bacteria</taxon>
        <taxon>Bacillati</taxon>
        <taxon>Actinomycetota</taxon>
        <taxon>Actinomycetes</taxon>
        <taxon>Mycobacteriales</taxon>
        <taxon>Gordoniaceae</taxon>
        <taxon>Gordonia</taxon>
    </lineage>
</organism>
<proteinExistence type="predicted"/>
<dbReference type="Proteomes" id="UP000035083">
    <property type="component" value="Unassembled WGS sequence"/>
</dbReference>
<dbReference type="RefSeq" id="WP_006897774.1">
    <property type="nucleotide sequence ID" value="NZ_BANU01000033.1"/>
</dbReference>
<dbReference type="eggNOG" id="ENOG5031F61">
    <property type="taxonomic scope" value="Bacteria"/>
</dbReference>
<evidence type="ECO:0000313" key="2">
    <source>
        <dbReference type="Proteomes" id="UP000035083"/>
    </source>
</evidence>
<sequence>MGWIHSTDDETHDMWIQPLFVDEPGTSASTMRDGVTMIGIGRPGEDAWRPAGEVIAWQIVCDCERNTGELRSHRRRWASRDRWIRVPSPSLEDVAAGRVYADDDATADLDWREDLIEAAKAIWRHEHLRLVDVDEEISIALAAHRAAAVAIDVAIARARRAGRTWEQIGYAAGMSAPGANSRWKEAAATRQQLVDDLDTLITDLDGQVVSAAERVGLSITAVLAERSNGGHRASVADVQATYARMAPTPP</sequence>
<dbReference type="EMBL" id="BANU01000033">
    <property type="protein sequence ID" value="GAC62368.1"/>
    <property type="molecule type" value="Genomic_DNA"/>
</dbReference>
<keyword evidence="2" id="KW-1185">Reference proteome</keyword>
<comment type="caution">
    <text evidence="1">The sequence shown here is derived from an EMBL/GenBank/DDBJ whole genome shotgun (WGS) entry which is preliminary data.</text>
</comment>
<gene>
    <name evidence="1" type="ORF">GSI01S_33_00540</name>
</gene>
<reference evidence="1 2" key="1">
    <citation type="submission" date="2012-12" db="EMBL/GenBank/DDBJ databases">
        <title>Whole genome shotgun sequence of Gordonia sihwensis NBRC 108236.</title>
        <authorList>
            <person name="Yoshida I."/>
            <person name="Hosoyama A."/>
            <person name="Tsuchikane K."/>
            <person name="Ando Y."/>
            <person name="Baba S."/>
            <person name="Ohji S."/>
            <person name="Hamada M."/>
            <person name="Tamura T."/>
            <person name="Yamazoe A."/>
            <person name="Yamazaki S."/>
            <person name="Fujita N."/>
        </authorList>
    </citation>
    <scope>NUCLEOTIDE SEQUENCE [LARGE SCALE GENOMIC DNA]</scope>
    <source>
        <strain evidence="1 2">NBRC 108236</strain>
    </source>
</reference>
<protein>
    <submittedName>
        <fullName evidence="1">Uncharacterized protein</fullName>
    </submittedName>
</protein>
<name>L7LQJ8_9ACTN</name>
<accession>L7LQJ8</accession>
<evidence type="ECO:0000313" key="1">
    <source>
        <dbReference type="EMBL" id="GAC62368.1"/>
    </source>
</evidence>